<evidence type="ECO:0000256" key="1">
    <source>
        <dbReference type="SAM" id="MobiDB-lite"/>
    </source>
</evidence>
<gene>
    <name evidence="2" type="ORF">FHX41_3095</name>
</gene>
<dbReference type="EMBL" id="VFPO01000001">
    <property type="protein sequence ID" value="TQM69401.1"/>
    <property type="molecule type" value="Genomic_DNA"/>
</dbReference>
<protein>
    <submittedName>
        <fullName evidence="2">DUF3099 family protein</fullName>
    </submittedName>
</protein>
<dbReference type="AlphaFoldDB" id="A0A543IFN7"/>
<keyword evidence="3" id="KW-1185">Reference proteome</keyword>
<dbReference type="Pfam" id="PF11298">
    <property type="entry name" value="DUF3099"/>
    <property type="match status" value="1"/>
</dbReference>
<sequence length="110" mass="11790">MVKLNHRRGPAVYTVTDAPRPMSEDIGHRQRRYLMSMTVRTVCFVGAIVAAVAGVPVWGVLILLAFALVLPYVAVIIANGGREPVAPASFGDRAGQEHKPVSGQRPEIGS</sequence>
<feature type="region of interest" description="Disordered" evidence="1">
    <location>
        <begin position="87"/>
        <end position="110"/>
    </location>
</feature>
<dbReference type="InterPro" id="IPR021449">
    <property type="entry name" value="DUF3099"/>
</dbReference>
<accession>A0A543IFN7</accession>
<comment type="caution">
    <text evidence="2">The sequence shown here is derived from an EMBL/GenBank/DDBJ whole genome shotgun (WGS) entry which is preliminary data.</text>
</comment>
<organism evidence="2 3">
    <name type="scientific">Actinomadura hallensis</name>
    <dbReference type="NCBI Taxonomy" id="337895"/>
    <lineage>
        <taxon>Bacteria</taxon>
        <taxon>Bacillati</taxon>
        <taxon>Actinomycetota</taxon>
        <taxon>Actinomycetes</taxon>
        <taxon>Streptosporangiales</taxon>
        <taxon>Thermomonosporaceae</taxon>
        <taxon>Actinomadura</taxon>
    </lineage>
</organism>
<proteinExistence type="predicted"/>
<reference evidence="2 3" key="1">
    <citation type="submission" date="2019-06" db="EMBL/GenBank/DDBJ databases">
        <title>Sequencing the genomes of 1000 actinobacteria strains.</title>
        <authorList>
            <person name="Klenk H.-P."/>
        </authorList>
    </citation>
    <scope>NUCLEOTIDE SEQUENCE [LARGE SCALE GENOMIC DNA]</scope>
    <source>
        <strain evidence="2 3">DSM 45043</strain>
    </source>
</reference>
<dbReference type="Proteomes" id="UP000316706">
    <property type="component" value="Unassembled WGS sequence"/>
</dbReference>
<name>A0A543IFN7_9ACTN</name>
<dbReference type="RefSeq" id="WP_141969521.1">
    <property type="nucleotide sequence ID" value="NZ_VFPO01000001.1"/>
</dbReference>
<dbReference type="OrthoDB" id="4229919at2"/>
<evidence type="ECO:0000313" key="2">
    <source>
        <dbReference type="EMBL" id="TQM69401.1"/>
    </source>
</evidence>
<evidence type="ECO:0000313" key="3">
    <source>
        <dbReference type="Proteomes" id="UP000316706"/>
    </source>
</evidence>